<dbReference type="AlphaFoldDB" id="A0AAN5CDX2"/>
<reference evidence="2" key="1">
    <citation type="submission" date="2022-10" db="EMBL/GenBank/DDBJ databases">
        <title>Genome assembly of Pristionchus species.</title>
        <authorList>
            <person name="Yoshida K."/>
            <person name="Sommer R.J."/>
        </authorList>
    </citation>
    <scope>NUCLEOTIDE SEQUENCE [LARGE SCALE GENOMIC DNA]</scope>
    <source>
        <strain evidence="2">RS5460</strain>
    </source>
</reference>
<dbReference type="Proteomes" id="UP001328107">
    <property type="component" value="Unassembled WGS sequence"/>
</dbReference>
<keyword evidence="2" id="KW-1185">Reference proteome</keyword>
<feature type="non-terminal residue" evidence="1">
    <location>
        <position position="1"/>
    </location>
</feature>
<feature type="non-terminal residue" evidence="1">
    <location>
        <position position="136"/>
    </location>
</feature>
<comment type="caution">
    <text evidence="1">The sequence shown here is derived from an EMBL/GenBank/DDBJ whole genome shotgun (WGS) entry which is preliminary data.</text>
</comment>
<organism evidence="1 2">
    <name type="scientific">Pristionchus mayeri</name>
    <dbReference type="NCBI Taxonomy" id="1317129"/>
    <lineage>
        <taxon>Eukaryota</taxon>
        <taxon>Metazoa</taxon>
        <taxon>Ecdysozoa</taxon>
        <taxon>Nematoda</taxon>
        <taxon>Chromadorea</taxon>
        <taxon>Rhabditida</taxon>
        <taxon>Rhabditina</taxon>
        <taxon>Diplogasteromorpha</taxon>
        <taxon>Diplogasteroidea</taxon>
        <taxon>Neodiplogasteridae</taxon>
        <taxon>Pristionchus</taxon>
    </lineage>
</organism>
<accession>A0AAN5CDX2</accession>
<name>A0AAN5CDX2_9BILA</name>
<evidence type="ECO:0000313" key="1">
    <source>
        <dbReference type="EMBL" id="GMR39169.1"/>
    </source>
</evidence>
<evidence type="ECO:0000313" key="2">
    <source>
        <dbReference type="Proteomes" id="UP001328107"/>
    </source>
</evidence>
<dbReference type="EMBL" id="BTRK01000002">
    <property type="protein sequence ID" value="GMR39169.1"/>
    <property type="molecule type" value="Genomic_DNA"/>
</dbReference>
<sequence length="136" mass="15011">SKRSVVTHNPLKLIPTSNVWSMASECGIICSQTTPGAPPPDVLHAYSDVVALRSLDVKMIGFIKRSRRDPNLGPAMGTTKAMSMARHFFEDEKLINFKEVQIVVKRSEHECGTLISRACRCAKHCNQFGRSADSPV</sequence>
<proteinExistence type="predicted"/>
<gene>
    <name evidence="1" type="ORF">PMAYCL1PPCAC_09364</name>
</gene>
<protein>
    <submittedName>
        <fullName evidence="1">Uncharacterized protein</fullName>
    </submittedName>
</protein>